<proteinExistence type="predicted"/>
<feature type="transmembrane region" description="Helical" evidence="1">
    <location>
        <begin position="99"/>
        <end position="117"/>
    </location>
</feature>
<gene>
    <name evidence="2" type="ORF">BDW59DRAFT_157448</name>
</gene>
<evidence type="ECO:0000313" key="3">
    <source>
        <dbReference type="Proteomes" id="UP001610335"/>
    </source>
</evidence>
<feature type="transmembrane region" description="Helical" evidence="1">
    <location>
        <begin position="156"/>
        <end position="174"/>
    </location>
</feature>
<keyword evidence="1" id="KW-1133">Transmembrane helix</keyword>
<keyword evidence="3" id="KW-1185">Reference proteome</keyword>
<keyword evidence="1" id="KW-0472">Membrane</keyword>
<dbReference type="Proteomes" id="UP001610335">
    <property type="component" value="Unassembled WGS sequence"/>
</dbReference>
<dbReference type="EMBL" id="JBFXLS010000006">
    <property type="protein sequence ID" value="KAL2832627.1"/>
    <property type="molecule type" value="Genomic_DNA"/>
</dbReference>
<evidence type="ECO:0000256" key="1">
    <source>
        <dbReference type="SAM" id="Phobius"/>
    </source>
</evidence>
<organism evidence="2 3">
    <name type="scientific">Aspergillus cavernicola</name>
    <dbReference type="NCBI Taxonomy" id="176166"/>
    <lineage>
        <taxon>Eukaryota</taxon>
        <taxon>Fungi</taxon>
        <taxon>Dikarya</taxon>
        <taxon>Ascomycota</taxon>
        <taxon>Pezizomycotina</taxon>
        <taxon>Eurotiomycetes</taxon>
        <taxon>Eurotiomycetidae</taxon>
        <taxon>Eurotiales</taxon>
        <taxon>Aspergillaceae</taxon>
        <taxon>Aspergillus</taxon>
        <taxon>Aspergillus subgen. Nidulantes</taxon>
    </lineage>
</organism>
<keyword evidence="1" id="KW-0812">Transmembrane</keyword>
<reference evidence="2 3" key="1">
    <citation type="submission" date="2024-07" db="EMBL/GenBank/DDBJ databases">
        <title>Section-level genome sequencing and comparative genomics of Aspergillus sections Usti and Cavernicolus.</title>
        <authorList>
            <consortium name="Lawrence Berkeley National Laboratory"/>
            <person name="Nybo J.L."/>
            <person name="Vesth T.C."/>
            <person name="Theobald S."/>
            <person name="Frisvad J.C."/>
            <person name="Larsen T.O."/>
            <person name="Kjaerboelling I."/>
            <person name="Rothschild-Mancinelli K."/>
            <person name="Lyhne E.K."/>
            <person name="Kogle M.E."/>
            <person name="Barry K."/>
            <person name="Clum A."/>
            <person name="Na H."/>
            <person name="Ledsgaard L."/>
            <person name="Lin J."/>
            <person name="Lipzen A."/>
            <person name="Kuo A."/>
            <person name="Riley R."/>
            <person name="Mondo S."/>
            <person name="LaButti K."/>
            <person name="Haridas S."/>
            <person name="Pangalinan J."/>
            <person name="Salamov A.A."/>
            <person name="Simmons B.A."/>
            <person name="Magnuson J.K."/>
            <person name="Chen J."/>
            <person name="Drula E."/>
            <person name="Henrissat B."/>
            <person name="Wiebenga A."/>
            <person name="Lubbers R.J."/>
            <person name="Gomes A.C."/>
            <person name="Makela M.R."/>
            <person name="Stajich J."/>
            <person name="Grigoriev I.V."/>
            <person name="Mortensen U.H."/>
            <person name="De vries R.P."/>
            <person name="Baker S.E."/>
            <person name="Andersen M.R."/>
        </authorList>
    </citation>
    <scope>NUCLEOTIDE SEQUENCE [LARGE SCALE GENOMIC DNA]</scope>
    <source>
        <strain evidence="2 3">CBS 600.67</strain>
    </source>
</reference>
<comment type="caution">
    <text evidence="2">The sequence shown here is derived from an EMBL/GenBank/DDBJ whole genome shotgun (WGS) entry which is preliminary data.</text>
</comment>
<accession>A0ABR4IXX1</accession>
<evidence type="ECO:0000313" key="2">
    <source>
        <dbReference type="EMBL" id="KAL2832627.1"/>
    </source>
</evidence>
<protein>
    <submittedName>
        <fullName evidence="2">Uncharacterized protein</fullName>
    </submittedName>
</protein>
<sequence length="605" mass="66242">MRLQRKSFQKWSTVPTDDAFELAPLGQRTTTNSRSHAKEVSEWPMHPRKVARYKPGSLVADVVCLIVLVPFYVLIVAAYRANGKFVSDAKWQAISQGLNISATAFPLIFSAVIGRLVKRATAYKLERGGSLLTLELLNGSTTLVNTICTYLSLRSVHLLGLALILLWSISPLGGQSPLHSITERQIISSTSLPLQYLDTSRSSNDTPASNFQGSDSTEPANAVALLLATNLLAPSTIRTSSMDFWDNVKIPCYKHLSGSPDAAGWVAVSNQTLEYSSLIGIPVMGLAQTGNVSFTLKSTYFDLALESFSRAAETLFVLQGSGFSVGYDADYSTTLEAIAESFRVWIMANAGGLLYFTLDQIYVESVINCSVSSLQQACRVTAMRKIPSSPMAFNLSQWEPNLILSILNYFNYTIASSEKGFSLAEAYIRSPEVVTGIDLSQPFNCTIPSCKDQLELRFAQLFNSYFIPTVDPVAILQGSSQYTLPATGNLTFFEPRPVCVVHWAWLIIFTLSITLLAVCALATIILNALTLNPDILGYVSTVTWHSRYMDVPDSASSLDGPERTRLLRDTVVRLGDSHSRDPVAGKLSVGTVNRTALSQLGRLYR</sequence>
<name>A0ABR4IXX1_9EURO</name>
<feature type="transmembrane region" description="Helical" evidence="1">
    <location>
        <begin position="503"/>
        <end position="526"/>
    </location>
</feature>
<feature type="transmembrane region" description="Helical" evidence="1">
    <location>
        <begin position="58"/>
        <end position="79"/>
    </location>
</feature>